<accession>A0A2H3K1A7</accession>
<protein>
    <submittedName>
        <fullName evidence="2">Uncharacterized protein</fullName>
    </submittedName>
</protein>
<sequence>MGPRPISGCLSELASAGSLECALPLRGGRPPATTPRGHGHLNAARFQPDVLSWIQKSSCALSFSTQTGGKSRAHAHVPFAGIIHHFCCIPPPRALTSPHSTAPQQRGPCAVCAPTAQQRAARDAAAAARATSAPAPGQYAHRLIGRGTTCTVLYRPRLRPCAVHSTPIPVRPLRGRTEAPTRCTLREHLISLSPTARRSVSLGARHAPTRDSVHIESSTAPRPRLHRIARCHSTARRTSAQNTTPHAPAETEPGAP</sequence>
<dbReference type="EMBL" id="KB468146">
    <property type="protein sequence ID" value="PCH43898.1"/>
    <property type="molecule type" value="Genomic_DNA"/>
</dbReference>
<dbReference type="Proteomes" id="UP000218811">
    <property type="component" value="Unassembled WGS sequence"/>
</dbReference>
<reference evidence="2 3" key="1">
    <citation type="journal article" date="2012" name="Science">
        <title>The Paleozoic origin of enzymatic lignin decomposition reconstructed from 31 fungal genomes.</title>
        <authorList>
            <person name="Floudas D."/>
            <person name="Binder M."/>
            <person name="Riley R."/>
            <person name="Barry K."/>
            <person name="Blanchette R.A."/>
            <person name="Henrissat B."/>
            <person name="Martinez A.T."/>
            <person name="Otillar R."/>
            <person name="Spatafora J.W."/>
            <person name="Yadav J.S."/>
            <person name="Aerts A."/>
            <person name="Benoit I."/>
            <person name="Boyd A."/>
            <person name="Carlson A."/>
            <person name="Copeland A."/>
            <person name="Coutinho P.M."/>
            <person name="de Vries R.P."/>
            <person name="Ferreira P."/>
            <person name="Findley K."/>
            <person name="Foster B."/>
            <person name="Gaskell J."/>
            <person name="Glotzer D."/>
            <person name="Gorecki P."/>
            <person name="Heitman J."/>
            <person name="Hesse C."/>
            <person name="Hori C."/>
            <person name="Igarashi K."/>
            <person name="Jurgens J.A."/>
            <person name="Kallen N."/>
            <person name="Kersten P."/>
            <person name="Kohler A."/>
            <person name="Kuees U."/>
            <person name="Kumar T.K.A."/>
            <person name="Kuo A."/>
            <person name="LaButti K."/>
            <person name="Larrondo L.F."/>
            <person name="Lindquist E."/>
            <person name="Ling A."/>
            <person name="Lombard V."/>
            <person name="Lucas S."/>
            <person name="Lundell T."/>
            <person name="Martin R."/>
            <person name="McLaughlin D.J."/>
            <person name="Morgenstern I."/>
            <person name="Morin E."/>
            <person name="Murat C."/>
            <person name="Nagy L.G."/>
            <person name="Nolan M."/>
            <person name="Ohm R.A."/>
            <person name="Patyshakuliyeva A."/>
            <person name="Rokas A."/>
            <person name="Ruiz-Duenas F.J."/>
            <person name="Sabat G."/>
            <person name="Salamov A."/>
            <person name="Samejima M."/>
            <person name="Schmutz J."/>
            <person name="Slot J.C."/>
            <person name="St John F."/>
            <person name="Stenlid J."/>
            <person name="Sun H."/>
            <person name="Sun S."/>
            <person name="Syed K."/>
            <person name="Tsang A."/>
            <person name="Wiebenga A."/>
            <person name="Young D."/>
            <person name="Pisabarro A."/>
            <person name="Eastwood D.C."/>
            <person name="Martin F."/>
            <person name="Cullen D."/>
            <person name="Grigoriev I.V."/>
            <person name="Hibbett D.S."/>
        </authorList>
    </citation>
    <scope>NUCLEOTIDE SEQUENCE [LARGE SCALE GENOMIC DNA]</scope>
    <source>
        <strain evidence="2 3">MD-104</strain>
    </source>
</reference>
<feature type="region of interest" description="Disordered" evidence="1">
    <location>
        <begin position="202"/>
        <end position="256"/>
    </location>
</feature>
<dbReference type="AlphaFoldDB" id="A0A2H3K1A7"/>
<feature type="compositionally biased region" description="Basic residues" evidence="1">
    <location>
        <begin position="223"/>
        <end position="235"/>
    </location>
</feature>
<name>A0A2H3K1A7_WOLCO</name>
<evidence type="ECO:0000313" key="2">
    <source>
        <dbReference type="EMBL" id="PCH43898.1"/>
    </source>
</evidence>
<gene>
    <name evidence="2" type="ORF">WOLCODRAFT_153949</name>
</gene>
<evidence type="ECO:0000313" key="3">
    <source>
        <dbReference type="Proteomes" id="UP000218811"/>
    </source>
</evidence>
<evidence type="ECO:0000256" key="1">
    <source>
        <dbReference type="SAM" id="MobiDB-lite"/>
    </source>
</evidence>
<feature type="compositionally biased region" description="Polar residues" evidence="1">
    <location>
        <begin position="236"/>
        <end position="245"/>
    </location>
</feature>
<proteinExistence type="predicted"/>
<organism evidence="2 3">
    <name type="scientific">Wolfiporia cocos (strain MD-104)</name>
    <name type="common">Brown rot fungus</name>
    <dbReference type="NCBI Taxonomy" id="742152"/>
    <lineage>
        <taxon>Eukaryota</taxon>
        <taxon>Fungi</taxon>
        <taxon>Dikarya</taxon>
        <taxon>Basidiomycota</taxon>
        <taxon>Agaricomycotina</taxon>
        <taxon>Agaricomycetes</taxon>
        <taxon>Polyporales</taxon>
        <taxon>Phaeolaceae</taxon>
        <taxon>Wolfiporia</taxon>
    </lineage>
</organism>
<keyword evidence="3" id="KW-1185">Reference proteome</keyword>